<evidence type="ECO:0000313" key="4">
    <source>
        <dbReference type="Proteomes" id="UP000029669"/>
    </source>
</evidence>
<dbReference type="AlphaFoldDB" id="A0A097AT16"/>
<reference evidence="4" key="1">
    <citation type="journal article" date="2015" name="Genome Announc.">
        <title>Whole-Genome Sequences of 80 Environmental and Clinical Isolates of Burkholderia pseudomallei.</title>
        <authorList>
            <person name="Johnson S.L."/>
            <person name="Baker A.L."/>
            <person name="Chain P.S."/>
            <person name="Currie B.J."/>
            <person name="Daligault H.E."/>
            <person name="Davenport K.W."/>
            <person name="Davis C.B."/>
            <person name="Inglis T.J."/>
            <person name="Kaestli M."/>
            <person name="Koren S."/>
            <person name="Mayo M."/>
            <person name="Merritt A.J."/>
            <person name="Price E.P."/>
            <person name="Sarovich D.S."/>
            <person name="Warner J."/>
            <person name="Rosovitz M.J."/>
        </authorList>
    </citation>
    <scope>NUCLEOTIDE SEQUENCE [LARGE SCALE GENOMIC DNA]</scope>
    <source>
        <strain evidence="4">DSM 2030</strain>
    </source>
</reference>
<sequence length="90" mass="11057">MKDKYISATEINQFAYCPYQWYYIKKYGIEYINSLRSHESLDFQFSNFKKGMEYHEKYYKDIVKLKYRKYVIIFALIAILIIIAIMRVLK</sequence>
<keyword evidence="1" id="KW-0378">Hydrolase</keyword>
<evidence type="ECO:0000313" key="3">
    <source>
        <dbReference type="EMBL" id="AIS52980.1"/>
    </source>
</evidence>
<dbReference type="eggNOG" id="ENOG5032Y34">
    <property type="taxonomic scope" value="Bacteria"/>
</dbReference>
<keyword evidence="4" id="KW-1185">Reference proteome</keyword>
<organism evidence="3 4">
    <name type="scientific">Thermoanaerobacter kivui</name>
    <name type="common">Acetogenium kivui</name>
    <dbReference type="NCBI Taxonomy" id="2325"/>
    <lineage>
        <taxon>Bacteria</taxon>
        <taxon>Bacillati</taxon>
        <taxon>Bacillota</taxon>
        <taxon>Clostridia</taxon>
        <taxon>Thermoanaerobacterales</taxon>
        <taxon>Thermoanaerobacteraceae</taxon>
        <taxon>Thermoanaerobacter</taxon>
    </lineage>
</organism>
<dbReference type="OrthoDB" id="1726886at2"/>
<dbReference type="InterPro" id="IPR011604">
    <property type="entry name" value="PDDEXK-like_dom_sf"/>
</dbReference>
<dbReference type="Proteomes" id="UP000029669">
    <property type="component" value="Chromosome"/>
</dbReference>
<feature type="transmembrane region" description="Helical" evidence="2">
    <location>
        <begin position="70"/>
        <end position="89"/>
    </location>
</feature>
<accession>A0A097AT16</accession>
<evidence type="ECO:0000256" key="1">
    <source>
        <dbReference type="ARBA" id="ARBA00022801"/>
    </source>
</evidence>
<dbReference type="STRING" id="2325.TKV_c18300"/>
<dbReference type="GO" id="GO:0016787">
    <property type="term" value="F:hydrolase activity"/>
    <property type="evidence" value="ECO:0007669"/>
    <property type="project" value="UniProtKB-KW"/>
</dbReference>
<protein>
    <recommendedName>
        <fullName evidence="5">PD-(D/E)XK endonuclease-like domain-containing protein</fullName>
    </recommendedName>
</protein>
<dbReference type="EMBL" id="CP009170">
    <property type="protein sequence ID" value="AIS52980.1"/>
    <property type="molecule type" value="Genomic_DNA"/>
</dbReference>
<evidence type="ECO:0008006" key="5">
    <source>
        <dbReference type="Google" id="ProtNLM"/>
    </source>
</evidence>
<keyword evidence="2" id="KW-0472">Membrane</keyword>
<proteinExistence type="predicted"/>
<name>A0A097AT16_THEKI</name>
<gene>
    <name evidence="3" type="ORF">TKV_c18300</name>
</gene>
<dbReference type="RefSeq" id="WP_049685632.1">
    <property type="nucleotide sequence ID" value="NZ_CP009170.1"/>
</dbReference>
<keyword evidence="2" id="KW-0812">Transmembrane</keyword>
<dbReference type="KEGG" id="tki:TKV_c18300"/>
<keyword evidence="2" id="KW-1133">Transmembrane helix</keyword>
<evidence type="ECO:0000256" key="2">
    <source>
        <dbReference type="SAM" id="Phobius"/>
    </source>
</evidence>
<dbReference type="Gene3D" id="3.90.320.10">
    <property type="match status" value="1"/>
</dbReference>
<dbReference type="HOGENOM" id="CLU_2341645_0_0_9"/>